<dbReference type="EMBL" id="CACRTU010000047">
    <property type="protein sequence ID" value="VYU71735.1"/>
    <property type="molecule type" value="Genomic_DNA"/>
</dbReference>
<name>A0A6N3H4T2_CLOBU</name>
<sequence>MEFDMNDIDGMVEYINSELSKGRAMKDIEENDFKVNERVIAKRLRRKGYKRVDNSFVLVEDVEVIPKHNKSITVENKLSTKGIHNDIEIDKLKELIALIEPIKEVIQHYNNNKNIVDVKPIELKTKSITEVKQKLFKIDVDVLEKWEKFVAEHKQHKVQNLISLALQEFIDKYK</sequence>
<accession>A0A6N3H4T2</accession>
<reference evidence="1" key="1">
    <citation type="submission" date="2019-11" db="EMBL/GenBank/DDBJ databases">
        <authorList>
            <person name="Feng L."/>
        </authorList>
    </citation>
    <scope>NUCLEOTIDE SEQUENCE</scope>
    <source>
        <strain evidence="1">CButyricumLFYP62</strain>
    </source>
</reference>
<protein>
    <submittedName>
        <fullName evidence="1">Uncharacterized protein</fullName>
    </submittedName>
</protein>
<proteinExistence type="predicted"/>
<organism evidence="1">
    <name type="scientific">Clostridium butyricum</name>
    <dbReference type="NCBI Taxonomy" id="1492"/>
    <lineage>
        <taxon>Bacteria</taxon>
        <taxon>Bacillati</taxon>
        <taxon>Bacillota</taxon>
        <taxon>Clostridia</taxon>
        <taxon>Eubacteriales</taxon>
        <taxon>Clostridiaceae</taxon>
        <taxon>Clostridium</taxon>
    </lineage>
</organism>
<evidence type="ECO:0000313" key="1">
    <source>
        <dbReference type="EMBL" id="VYU71735.1"/>
    </source>
</evidence>
<dbReference type="AlphaFoldDB" id="A0A6N3H4T2"/>
<gene>
    <name evidence="1" type="ORF">CBLFYP62_03528</name>
</gene>
<dbReference type="RefSeq" id="WP_002581206.1">
    <property type="nucleotide sequence ID" value="NZ_CACRTU010000047.1"/>
</dbReference>